<dbReference type="InterPro" id="IPR036388">
    <property type="entry name" value="WH-like_DNA-bd_sf"/>
</dbReference>
<dbReference type="InterPro" id="IPR000835">
    <property type="entry name" value="HTH_MarR-typ"/>
</dbReference>
<dbReference type="GO" id="GO:0003700">
    <property type="term" value="F:DNA-binding transcription factor activity"/>
    <property type="evidence" value="ECO:0007669"/>
    <property type="project" value="InterPro"/>
</dbReference>
<sequence length="146" mass="15986">MTSELRTAPPLTSDTAFLLARANANSLATAHAALADHGLRVRSYTVLALAAAEERRTQRNIADLLRLDPSQVVALVDDLQRRGLVTREPDPADRRAKVVVATTEGRRLHATAADAAHDAARELLTPLDDTERELLRDLLHRLAFPT</sequence>
<dbReference type="Gene3D" id="1.10.10.10">
    <property type="entry name" value="Winged helix-like DNA-binding domain superfamily/Winged helix DNA-binding domain"/>
    <property type="match status" value="1"/>
</dbReference>
<comment type="caution">
    <text evidence="2">The sequence shown here is derived from an EMBL/GenBank/DDBJ whole genome shotgun (WGS) entry which is preliminary data.</text>
</comment>
<evidence type="ECO:0000259" key="1">
    <source>
        <dbReference type="PROSITE" id="PS50995"/>
    </source>
</evidence>
<feature type="domain" description="HTH marR-type" evidence="1">
    <location>
        <begin position="1"/>
        <end position="144"/>
    </location>
</feature>
<reference evidence="2 3" key="1">
    <citation type="submission" date="2018-11" db="EMBL/GenBank/DDBJ databases">
        <title>Sequencing the genomes of 1000 actinobacteria strains.</title>
        <authorList>
            <person name="Klenk H.-P."/>
        </authorList>
    </citation>
    <scope>NUCLEOTIDE SEQUENCE [LARGE SCALE GENOMIC DNA]</scope>
    <source>
        <strain evidence="2 3">DSM 15700</strain>
    </source>
</reference>
<evidence type="ECO:0000313" key="3">
    <source>
        <dbReference type="Proteomes" id="UP000280501"/>
    </source>
</evidence>
<proteinExistence type="predicted"/>
<protein>
    <submittedName>
        <fullName evidence="2">MarR family transcriptional regulator</fullName>
    </submittedName>
</protein>
<dbReference type="SMART" id="SM00347">
    <property type="entry name" value="HTH_MARR"/>
    <property type="match status" value="1"/>
</dbReference>
<dbReference type="AlphaFoldDB" id="A0A3N4ZNT6"/>
<evidence type="ECO:0000313" key="2">
    <source>
        <dbReference type="EMBL" id="RPF21531.1"/>
    </source>
</evidence>
<dbReference type="OrthoDB" id="8635520at2"/>
<organism evidence="2 3">
    <name type="scientific">Myceligenerans xiligouense</name>
    <dbReference type="NCBI Taxonomy" id="253184"/>
    <lineage>
        <taxon>Bacteria</taxon>
        <taxon>Bacillati</taxon>
        <taxon>Actinomycetota</taxon>
        <taxon>Actinomycetes</taxon>
        <taxon>Micrococcales</taxon>
        <taxon>Promicromonosporaceae</taxon>
        <taxon>Myceligenerans</taxon>
    </lineage>
</organism>
<dbReference type="RefSeq" id="WP_123814560.1">
    <property type="nucleotide sequence ID" value="NZ_RKQZ01000001.1"/>
</dbReference>
<dbReference type="PROSITE" id="PS50995">
    <property type="entry name" value="HTH_MARR_2"/>
    <property type="match status" value="1"/>
</dbReference>
<dbReference type="EMBL" id="RKQZ01000001">
    <property type="protein sequence ID" value="RPF21531.1"/>
    <property type="molecule type" value="Genomic_DNA"/>
</dbReference>
<dbReference type="PRINTS" id="PR00598">
    <property type="entry name" value="HTHMARR"/>
</dbReference>
<gene>
    <name evidence="2" type="ORF">EDD34_2162</name>
</gene>
<dbReference type="Pfam" id="PF12802">
    <property type="entry name" value="MarR_2"/>
    <property type="match status" value="1"/>
</dbReference>
<dbReference type="InterPro" id="IPR039422">
    <property type="entry name" value="MarR/SlyA-like"/>
</dbReference>
<dbReference type="PANTHER" id="PTHR33164:SF99">
    <property type="entry name" value="MARR FAMILY REGULATORY PROTEIN"/>
    <property type="match status" value="1"/>
</dbReference>
<dbReference type="SUPFAM" id="SSF46785">
    <property type="entry name" value="Winged helix' DNA-binding domain"/>
    <property type="match status" value="1"/>
</dbReference>
<keyword evidence="3" id="KW-1185">Reference proteome</keyword>
<dbReference type="InterPro" id="IPR036390">
    <property type="entry name" value="WH_DNA-bd_sf"/>
</dbReference>
<name>A0A3N4ZNT6_9MICO</name>
<dbReference type="GO" id="GO:0006950">
    <property type="term" value="P:response to stress"/>
    <property type="evidence" value="ECO:0007669"/>
    <property type="project" value="TreeGrafter"/>
</dbReference>
<accession>A0A3N4ZNT6</accession>
<dbReference type="PANTHER" id="PTHR33164">
    <property type="entry name" value="TRANSCRIPTIONAL REGULATOR, MARR FAMILY"/>
    <property type="match status" value="1"/>
</dbReference>
<dbReference type="Proteomes" id="UP000280501">
    <property type="component" value="Unassembled WGS sequence"/>
</dbReference>